<evidence type="ECO:0000313" key="1">
    <source>
        <dbReference type="EMBL" id="NKY41753.1"/>
    </source>
</evidence>
<dbReference type="EMBL" id="JAAXOY010000911">
    <property type="protein sequence ID" value="NKY41753.1"/>
    <property type="molecule type" value="Genomic_DNA"/>
</dbReference>
<dbReference type="Gene3D" id="3.20.20.30">
    <property type="entry name" value="Luciferase-like domain"/>
    <property type="match status" value="1"/>
</dbReference>
<evidence type="ECO:0000313" key="2">
    <source>
        <dbReference type="Proteomes" id="UP000777774"/>
    </source>
</evidence>
<dbReference type="InterPro" id="IPR036661">
    <property type="entry name" value="Luciferase-like_sf"/>
</dbReference>
<protein>
    <submittedName>
        <fullName evidence="1">LLM class flavin-dependent oxidoreductase</fullName>
    </submittedName>
</protein>
<accession>A0ABX1K5C0</accession>
<feature type="non-terminal residue" evidence="1">
    <location>
        <position position="63"/>
    </location>
</feature>
<dbReference type="PANTHER" id="PTHR30137:SF6">
    <property type="entry name" value="LUCIFERASE-LIKE MONOOXYGENASE"/>
    <property type="match status" value="1"/>
</dbReference>
<reference evidence="1 2" key="1">
    <citation type="submission" date="2020-04" db="EMBL/GenBank/DDBJ databases">
        <title>MicrobeNet Type strains.</title>
        <authorList>
            <person name="Nicholson A.C."/>
        </authorList>
    </citation>
    <scope>NUCLEOTIDE SEQUENCE [LARGE SCALE GENOMIC DNA]</scope>
    <source>
        <strain evidence="1 2">ATCC BAA-787</strain>
    </source>
</reference>
<dbReference type="SUPFAM" id="SSF51679">
    <property type="entry name" value="Bacterial luciferase-like"/>
    <property type="match status" value="1"/>
</dbReference>
<dbReference type="PANTHER" id="PTHR30137">
    <property type="entry name" value="LUCIFERASE-LIKE MONOOXYGENASE"/>
    <property type="match status" value="1"/>
</dbReference>
<comment type="caution">
    <text evidence="1">The sequence shown here is derived from an EMBL/GenBank/DDBJ whole genome shotgun (WGS) entry which is preliminary data.</text>
</comment>
<gene>
    <name evidence="1" type="ORF">HGA02_20220</name>
</gene>
<dbReference type="CDD" id="cd00347">
    <property type="entry name" value="Flavin_utilizing_monoxygenases"/>
    <property type="match status" value="1"/>
</dbReference>
<proteinExistence type="predicted"/>
<name>A0ABX1K5C0_9CELL</name>
<keyword evidence="2" id="KW-1185">Reference proteome</keyword>
<sequence>MSPTTTARRVPLSILDLAVVADGATGQDAIRASLDLAVRADALGYRRFWFAEHHLAPGVASAS</sequence>
<dbReference type="Proteomes" id="UP000777774">
    <property type="component" value="Unassembled WGS sequence"/>
</dbReference>
<dbReference type="InterPro" id="IPR050766">
    <property type="entry name" value="Bact_Lucif_Oxidored"/>
</dbReference>
<organism evidence="1 2">
    <name type="scientific">Cellulomonas septica</name>
    <dbReference type="NCBI Taxonomy" id="285080"/>
    <lineage>
        <taxon>Bacteria</taxon>
        <taxon>Bacillati</taxon>
        <taxon>Actinomycetota</taxon>
        <taxon>Actinomycetes</taxon>
        <taxon>Micrococcales</taxon>
        <taxon>Cellulomonadaceae</taxon>
        <taxon>Cellulomonas</taxon>
    </lineage>
</organism>